<dbReference type="RefSeq" id="WP_380790850.1">
    <property type="nucleotide sequence ID" value="NZ_JBHTKR010000003.1"/>
</dbReference>
<feature type="domain" description="FAD dependent oxidoreductase" evidence="3">
    <location>
        <begin position="10"/>
        <end position="368"/>
    </location>
</feature>
<dbReference type="SUPFAM" id="SSF101790">
    <property type="entry name" value="Aminomethyltransferase beta-barrel domain"/>
    <property type="match status" value="1"/>
</dbReference>
<dbReference type="InterPro" id="IPR006076">
    <property type="entry name" value="FAD-dep_OxRdtase"/>
</dbReference>
<dbReference type="SUPFAM" id="SSF51905">
    <property type="entry name" value="FAD/NAD(P)-binding domain"/>
    <property type="match status" value="1"/>
</dbReference>
<gene>
    <name evidence="7" type="ORF">ACFQ3C_09210</name>
</gene>
<dbReference type="Gene3D" id="2.40.30.110">
    <property type="entry name" value="Aminomethyltransferase beta-barrel domains"/>
    <property type="match status" value="1"/>
</dbReference>
<dbReference type="InterPro" id="IPR027266">
    <property type="entry name" value="TrmE/GcvT-like"/>
</dbReference>
<comment type="caution">
    <text evidence="7">The sequence shown here is derived from an EMBL/GenBank/DDBJ whole genome shotgun (WGS) entry which is preliminary data.</text>
</comment>
<dbReference type="InterPro" id="IPR036188">
    <property type="entry name" value="FAD/NAD-bd_sf"/>
</dbReference>
<dbReference type="SUPFAM" id="SSF103025">
    <property type="entry name" value="Folate-binding domain"/>
    <property type="match status" value="1"/>
</dbReference>
<evidence type="ECO:0000256" key="2">
    <source>
        <dbReference type="ARBA" id="ARBA00023002"/>
    </source>
</evidence>
<dbReference type="Pfam" id="PF01266">
    <property type="entry name" value="DAO"/>
    <property type="match status" value="1"/>
</dbReference>
<dbReference type="InterPro" id="IPR013977">
    <property type="entry name" value="GcvT_C"/>
</dbReference>
<feature type="domain" description="Aminomethyltransferase C-terminal" evidence="5">
    <location>
        <begin position="723"/>
        <end position="806"/>
    </location>
</feature>
<dbReference type="InterPro" id="IPR028896">
    <property type="entry name" value="GcvT/YgfZ/DmdA"/>
</dbReference>
<feature type="domain" description="FAD dependent oxidoreductase central" evidence="6">
    <location>
        <begin position="371"/>
        <end position="426"/>
    </location>
</feature>
<protein>
    <submittedName>
        <fullName evidence="7">FAD-dependent oxidoreductase</fullName>
    </submittedName>
</protein>
<feature type="domain" description="GCVT N-terminal" evidence="4">
    <location>
        <begin position="428"/>
        <end position="704"/>
    </location>
</feature>
<dbReference type="InterPro" id="IPR029043">
    <property type="entry name" value="GcvT/YgfZ_C"/>
</dbReference>
<proteinExistence type="inferred from homology"/>
<reference evidence="8" key="1">
    <citation type="journal article" date="2019" name="Int. J. Syst. Evol. Microbiol.">
        <title>The Global Catalogue of Microorganisms (GCM) 10K type strain sequencing project: providing services to taxonomists for standard genome sequencing and annotation.</title>
        <authorList>
            <consortium name="The Broad Institute Genomics Platform"/>
            <consortium name="The Broad Institute Genome Sequencing Center for Infectious Disease"/>
            <person name="Wu L."/>
            <person name="Ma J."/>
        </authorList>
    </citation>
    <scope>NUCLEOTIDE SEQUENCE [LARGE SCALE GENOMIC DNA]</scope>
    <source>
        <strain evidence="8">CCUG 55328</strain>
    </source>
</reference>
<accession>A0ABW3TFS6</accession>
<evidence type="ECO:0000256" key="1">
    <source>
        <dbReference type="ARBA" id="ARBA00008609"/>
    </source>
</evidence>
<dbReference type="InterPro" id="IPR006222">
    <property type="entry name" value="GCVT_N"/>
</dbReference>
<dbReference type="Gene3D" id="3.30.1360.120">
    <property type="entry name" value="Probable tRNA modification gtpase trme, domain 1"/>
    <property type="match status" value="1"/>
</dbReference>
<comment type="similarity">
    <text evidence="1">Belongs to the GcvT family.</text>
</comment>
<dbReference type="InterPro" id="IPR032503">
    <property type="entry name" value="FAO_M"/>
</dbReference>
<name>A0ABW3TFS6_9RHOB</name>
<evidence type="ECO:0000313" key="8">
    <source>
        <dbReference type="Proteomes" id="UP001597151"/>
    </source>
</evidence>
<keyword evidence="2" id="KW-0560">Oxidoreductase</keyword>
<dbReference type="PROSITE" id="PS51257">
    <property type="entry name" value="PROKAR_LIPOPROTEIN"/>
    <property type="match status" value="1"/>
</dbReference>
<sequence length="814" mass="89574">MVDLPNKARAVIIGGGVSGCSVAYHLAKAGWTDIILLERKQLTSGTTWHAAGLIGQLRASQNMTRLAKYSADLYVRLEEETGVATGIRQTGSISVALTEHRLEELRRQATLARAFDVDVAEISPSEIKAMYPHLNVGDVLGGVHLPLDGQCDPANIAMALAKGARMRGARIVEGVKVTRVTDDGTSVTGVDWETAEGRGHIAADVVINCGGMWGRDLAAQSGVTLPLHACEHFYLLTEPVEGLGRLPVLRVPDECAYYKEDAGKMMLGAFEPKAKPWGMTGISEDFCFDSLPEDFDHFQPILEHAMNRMPLFQTAGIHTFFNGPESFTPDDRYYLGEAPEKRGYWIAAGYNSIGIVSSGGAGMALAHWITEGAPPFDLWEVDIRRAQPFQRNRRYLKERVTETLGLLYADHYPYRQVETARGVRRSPLHGHLAERGAVFGEVAGWERANWFARPVQEREYRYDWGRQNWFDNQRAEHMAVREGVGLFDMTSFGKIRVEGPGALAFLQRLCANQMDVPPGRIVYTQMLNARGGIESDLTVTRLSETAFLLVVPGATLQRDLAWLRRHLGDDFAVVTDVTAAESVLCLMGPKSRDLLARVSPDDMGNDAHPFGTAREIEIGMGLARAHRVSYVGELGWELYVSSDQTAHVFEALEDAGADMGLTLCGLHTLDSCRIEKAYRHWGHDITDEDHVLEAGLGFAVRTGKGDFIGRDAVLRKRESGLSRRMVQFLLKDPDPMLFHNEALVRDGQIVSIVTSANYGHTLGGAVGMAYVPCAGESAEDVLASSYEIEVAGRRFAATPSLVPLYDPMGERMKA</sequence>
<organism evidence="7 8">
    <name type="scientific">Seohaeicola saemankumensis</name>
    <dbReference type="NCBI Taxonomy" id="481181"/>
    <lineage>
        <taxon>Bacteria</taxon>
        <taxon>Pseudomonadati</taxon>
        <taxon>Pseudomonadota</taxon>
        <taxon>Alphaproteobacteria</taxon>
        <taxon>Rhodobacterales</taxon>
        <taxon>Roseobacteraceae</taxon>
        <taxon>Seohaeicola</taxon>
    </lineage>
</organism>
<evidence type="ECO:0000259" key="6">
    <source>
        <dbReference type="Pfam" id="PF16350"/>
    </source>
</evidence>
<dbReference type="Pfam" id="PF01571">
    <property type="entry name" value="GCV_T"/>
    <property type="match status" value="1"/>
</dbReference>
<dbReference type="Pfam" id="PF08669">
    <property type="entry name" value="GCV_T_C"/>
    <property type="match status" value="1"/>
</dbReference>
<evidence type="ECO:0000259" key="4">
    <source>
        <dbReference type="Pfam" id="PF01571"/>
    </source>
</evidence>
<dbReference type="Pfam" id="PF16350">
    <property type="entry name" value="FAO_M"/>
    <property type="match status" value="1"/>
</dbReference>
<dbReference type="EMBL" id="JBHTKR010000003">
    <property type="protein sequence ID" value="MFD1194846.1"/>
    <property type="molecule type" value="Genomic_DNA"/>
</dbReference>
<evidence type="ECO:0000259" key="3">
    <source>
        <dbReference type="Pfam" id="PF01266"/>
    </source>
</evidence>
<dbReference type="PANTHER" id="PTHR43757">
    <property type="entry name" value="AMINOMETHYLTRANSFERASE"/>
    <property type="match status" value="1"/>
</dbReference>
<keyword evidence="8" id="KW-1185">Reference proteome</keyword>
<dbReference type="Gene3D" id="3.30.70.1400">
    <property type="entry name" value="Aminomethyltransferase beta-barrel domains"/>
    <property type="match status" value="1"/>
</dbReference>
<dbReference type="SUPFAM" id="SSF54373">
    <property type="entry name" value="FAD-linked reductases, C-terminal domain"/>
    <property type="match status" value="1"/>
</dbReference>
<evidence type="ECO:0000313" key="7">
    <source>
        <dbReference type="EMBL" id="MFD1194846.1"/>
    </source>
</evidence>
<evidence type="ECO:0000259" key="5">
    <source>
        <dbReference type="Pfam" id="PF08669"/>
    </source>
</evidence>
<dbReference type="Gene3D" id="3.30.9.10">
    <property type="entry name" value="D-Amino Acid Oxidase, subunit A, domain 2"/>
    <property type="match status" value="1"/>
</dbReference>
<dbReference type="PANTHER" id="PTHR43757:SF15">
    <property type="entry name" value="PYRUVATE DEHYDROGENASE PHOSPHATASE REGULATORY SUBUNIT, MITOCHONDRIAL-LIKE"/>
    <property type="match status" value="1"/>
</dbReference>
<dbReference type="Gene3D" id="3.50.50.60">
    <property type="entry name" value="FAD/NAD(P)-binding domain"/>
    <property type="match status" value="1"/>
</dbReference>
<dbReference type="Proteomes" id="UP001597151">
    <property type="component" value="Unassembled WGS sequence"/>
</dbReference>